<feature type="compositionally biased region" description="Basic and acidic residues" evidence="6">
    <location>
        <begin position="14"/>
        <end position="25"/>
    </location>
</feature>
<sequence>MSTDQPGPGSAGEPPEHDPYLKKPQEPPSGGSPYGAEPAGGSPYGSRPAGGSPYDRPANATPHGEQPPGGDPYGGSAPPPGSGPPPGGMPPPPYGGDPYGGNPYGGQYGAADPLAGMPPLASRGRRLVARIIDWIIVCVPVGLIMSGVVGGFDYWTTDGTQTGRQASVSLVTMLVYLVYEGLMLTSRGQTVGKMAMKIRVGMLENGAVPAGQAGWVRAAVYTLPEIVPCCGFIFWLVNVLWCTWDKPYQQCLHDKTAKTVVVSTA</sequence>
<dbReference type="Proteomes" id="UP000286746">
    <property type="component" value="Unassembled WGS sequence"/>
</dbReference>
<dbReference type="EMBL" id="BHZD01000001">
    <property type="protein sequence ID" value="GCD45510.1"/>
    <property type="molecule type" value="Genomic_DNA"/>
</dbReference>
<feature type="region of interest" description="Disordered" evidence="6">
    <location>
        <begin position="1"/>
        <end position="105"/>
    </location>
</feature>
<dbReference type="Pfam" id="PF06271">
    <property type="entry name" value="RDD"/>
    <property type="match status" value="1"/>
</dbReference>
<evidence type="ECO:0000256" key="1">
    <source>
        <dbReference type="ARBA" id="ARBA00004651"/>
    </source>
</evidence>
<reference evidence="9 10" key="1">
    <citation type="submission" date="2018-11" db="EMBL/GenBank/DDBJ databases">
        <title>Whole genome sequence of Streptomyces paromomycinus NBRC 15454(T).</title>
        <authorList>
            <person name="Komaki H."/>
            <person name="Tamura T."/>
        </authorList>
    </citation>
    <scope>NUCLEOTIDE SEQUENCE [LARGE SCALE GENOMIC DNA]</scope>
    <source>
        <strain evidence="9 10">NBRC 15454</strain>
    </source>
</reference>
<evidence type="ECO:0000313" key="9">
    <source>
        <dbReference type="EMBL" id="GCD45510.1"/>
    </source>
</evidence>
<keyword evidence="4 7" id="KW-1133">Transmembrane helix</keyword>
<feature type="transmembrane region" description="Helical" evidence="7">
    <location>
        <begin position="167"/>
        <end position="186"/>
    </location>
</feature>
<keyword evidence="2" id="KW-1003">Cell membrane</keyword>
<evidence type="ECO:0000313" key="10">
    <source>
        <dbReference type="Proteomes" id="UP000286746"/>
    </source>
</evidence>
<comment type="caution">
    <text evidence="9">The sequence shown here is derived from an EMBL/GenBank/DDBJ whole genome shotgun (WGS) entry which is preliminary data.</text>
</comment>
<accession>A0A401W836</accession>
<evidence type="ECO:0000256" key="2">
    <source>
        <dbReference type="ARBA" id="ARBA00022475"/>
    </source>
</evidence>
<evidence type="ECO:0000256" key="3">
    <source>
        <dbReference type="ARBA" id="ARBA00022692"/>
    </source>
</evidence>
<dbReference type="AlphaFoldDB" id="A0A401W836"/>
<dbReference type="InterPro" id="IPR051791">
    <property type="entry name" value="Pra-immunoreactive"/>
</dbReference>
<evidence type="ECO:0000256" key="5">
    <source>
        <dbReference type="ARBA" id="ARBA00023136"/>
    </source>
</evidence>
<proteinExistence type="predicted"/>
<protein>
    <submittedName>
        <fullName evidence="9">RDD family protein</fullName>
    </submittedName>
</protein>
<evidence type="ECO:0000256" key="6">
    <source>
        <dbReference type="SAM" id="MobiDB-lite"/>
    </source>
</evidence>
<keyword evidence="5 7" id="KW-0472">Membrane</keyword>
<gene>
    <name evidence="9" type="ORF">GKJPGBOP_05240</name>
</gene>
<comment type="subcellular location">
    <subcellularLocation>
        <location evidence="1">Cell membrane</location>
        <topology evidence="1">Multi-pass membrane protein</topology>
    </subcellularLocation>
</comment>
<dbReference type="PANTHER" id="PTHR36115:SF4">
    <property type="entry name" value="MEMBRANE PROTEIN"/>
    <property type="match status" value="1"/>
</dbReference>
<evidence type="ECO:0000256" key="7">
    <source>
        <dbReference type="SAM" id="Phobius"/>
    </source>
</evidence>
<feature type="transmembrane region" description="Helical" evidence="7">
    <location>
        <begin position="131"/>
        <end position="155"/>
    </location>
</feature>
<feature type="compositionally biased region" description="Pro residues" evidence="6">
    <location>
        <begin position="77"/>
        <end position="95"/>
    </location>
</feature>
<dbReference type="RefSeq" id="WP_125056072.1">
    <property type="nucleotide sequence ID" value="NZ_BHZD01000001.1"/>
</dbReference>
<organism evidence="9 10">
    <name type="scientific">Streptomyces paromomycinus</name>
    <name type="common">Streptomyces rimosus subsp. paromomycinus</name>
    <dbReference type="NCBI Taxonomy" id="92743"/>
    <lineage>
        <taxon>Bacteria</taxon>
        <taxon>Bacillati</taxon>
        <taxon>Actinomycetota</taxon>
        <taxon>Actinomycetes</taxon>
        <taxon>Kitasatosporales</taxon>
        <taxon>Streptomycetaceae</taxon>
        <taxon>Streptomyces</taxon>
    </lineage>
</organism>
<dbReference type="GO" id="GO:0005886">
    <property type="term" value="C:plasma membrane"/>
    <property type="evidence" value="ECO:0007669"/>
    <property type="project" value="UniProtKB-SubCell"/>
</dbReference>
<keyword evidence="3 7" id="KW-0812">Transmembrane</keyword>
<dbReference type="PANTHER" id="PTHR36115">
    <property type="entry name" value="PROLINE-RICH ANTIGEN HOMOLOG-RELATED"/>
    <property type="match status" value="1"/>
</dbReference>
<name>A0A401W836_STREY</name>
<dbReference type="InterPro" id="IPR010432">
    <property type="entry name" value="RDD"/>
</dbReference>
<keyword evidence="10" id="KW-1185">Reference proteome</keyword>
<evidence type="ECO:0000259" key="8">
    <source>
        <dbReference type="Pfam" id="PF06271"/>
    </source>
</evidence>
<evidence type="ECO:0000256" key="4">
    <source>
        <dbReference type="ARBA" id="ARBA00022989"/>
    </source>
</evidence>
<feature type="domain" description="RDD" evidence="8">
    <location>
        <begin position="121"/>
        <end position="258"/>
    </location>
</feature>